<dbReference type="EMBL" id="AVOT02054366">
    <property type="protein sequence ID" value="MBW0549077.1"/>
    <property type="molecule type" value="Genomic_DNA"/>
</dbReference>
<dbReference type="AlphaFoldDB" id="A0A9Q3ISC2"/>
<dbReference type="PANTHER" id="PTHR37984">
    <property type="entry name" value="PROTEIN CBG26694"/>
    <property type="match status" value="1"/>
</dbReference>
<dbReference type="OrthoDB" id="2273864at2759"/>
<dbReference type="InterPro" id="IPR036397">
    <property type="entry name" value="RNaseH_sf"/>
</dbReference>
<comment type="caution">
    <text evidence="2">The sequence shown here is derived from an EMBL/GenBank/DDBJ whole genome shotgun (WGS) entry which is preliminary data.</text>
</comment>
<name>A0A9Q3ISC2_9BASI</name>
<dbReference type="SUPFAM" id="SSF53098">
    <property type="entry name" value="Ribonuclease H-like"/>
    <property type="match status" value="1"/>
</dbReference>
<dbReference type="GO" id="GO:0003676">
    <property type="term" value="F:nucleic acid binding"/>
    <property type="evidence" value="ECO:0007669"/>
    <property type="project" value="InterPro"/>
</dbReference>
<feature type="domain" description="Integrase zinc-binding" evidence="1">
    <location>
        <begin position="131"/>
        <end position="189"/>
    </location>
</feature>
<dbReference type="Gene3D" id="1.10.340.70">
    <property type="match status" value="1"/>
</dbReference>
<evidence type="ECO:0000313" key="2">
    <source>
        <dbReference type="EMBL" id="MBW0549077.1"/>
    </source>
</evidence>
<accession>A0A9Q3ISC2</accession>
<dbReference type="InterPro" id="IPR012337">
    <property type="entry name" value="RNaseH-like_sf"/>
</dbReference>
<gene>
    <name evidence="2" type="ORF">O181_088792</name>
</gene>
<evidence type="ECO:0000313" key="3">
    <source>
        <dbReference type="Proteomes" id="UP000765509"/>
    </source>
</evidence>
<dbReference type="InterPro" id="IPR041588">
    <property type="entry name" value="Integrase_H2C2"/>
</dbReference>
<proteinExistence type="predicted"/>
<organism evidence="2 3">
    <name type="scientific">Austropuccinia psidii MF-1</name>
    <dbReference type="NCBI Taxonomy" id="1389203"/>
    <lineage>
        <taxon>Eukaryota</taxon>
        <taxon>Fungi</taxon>
        <taxon>Dikarya</taxon>
        <taxon>Basidiomycota</taxon>
        <taxon>Pucciniomycotina</taxon>
        <taxon>Pucciniomycetes</taxon>
        <taxon>Pucciniales</taxon>
        <taxon>Sphaerophragmiaceae</taxon>
        <taxon>Austropuccinia</taxon>
    </lineage>
</organism>
<sequence length="259" mass="28169">MTSVSLSPRKARWTAFLSPFSSCIALTPGRANPADPPSWRADYIPDSTTTNVPILQMINPSTVPNPSPSPISLGMIGTSQPSLLRPDPHFVFPSPAELSRLLCLGLGFEPTCQEVWRDAQGFSWHQGRLFVPQAGRQLVFATFHSSPTGGHQGLAHTLSVFTQTFSWPGLWQELVDFISTCDSCQQAKALRKVPAGLLKSLPVPSQPWSSIGMDFIVKLPKSCGFDAILVIVDLYTKGAHLVPCNEAKDSPKLATIFID</sequence>
<dbReference type="Pfam" id="PF17921">
    <property type="entry name" value="Integrase_H2C2"/>
    <property type="match status" value="1"/>
</dbReference>
<keyword evidence="3" id="KW-1185">Reference proteome</keyword>
<protein>
    <recommendedName>
        <fullName evidence="1">Integrase zinc-binding domain-containing protein</fullName>
    </recommendedName>
</protein>
<dbReference type="Gene3D" id="3.30.420.10">
    <property type="entry name" value="Ribonuclease H-like superfamily/Ribonuclease H"/>
    <property type="match status" value="1"/>
</dbReference>
<evidence type="ECO:0000259" key="1">
    <source>
        <dbReference type="Pfam" id="PF17921"/>
    </source>
</evidence>
<reference evidence="2" key="1">
    <citation type="submission" date="2021-03" db="EMBL/GenBank/DDBJ databases">
        <title>Draft genome sequence of rust myrtle Austropuccinia psidii MF-1, a brazilian biotype.</title>
        <authorList>
            <person name="Quecine M.C."/>
            <person name="Pachon D.M.R."/>
            <person name="Bonatelli M.L."/>
            <person name="Correr F.H."/>
            <person name="Franceschini L.M."/>
            <person name="Leite T.F."/>
            <person name="Margarido G.R.A."/>
            <person name="Almeida C.A."/>
            <person name="Ferrarezi J.A."/>
            <person name="Labate C.A."/>
        </authorList>
    </citation>
    <scope>NUCLEOTIDE SEQUENCE</scope>
    <source>
        <strain evidence="2">MF-1</strain>
    </source>
</reference>
<dbReference type="PANTHER" id="PTHR37984:SF5">
    <property type="entry name" value="PROTEIN NYNRIN-LIKE"/>
    <property type="match status" value="1"/>
</dbReference>
<dbReference type="InterPro" id="IPR050951">
    <property type="entry name" value="Retrovirus_Pol_polyprotein"/>
</dbReference>
<dbReference type="Proteomes" id="UP000765509">
    <property type="component" value="Unassembled WGS sequence"/>
</dbReference>